<evidence type="ECO:0000313" key="2">
    <source>
        <dbReference type="Proteomes" id="UP001271249"/>
    </source>
</evidence>
<dbReference type="InterPro" id="IPR015424">
    <property type="entry name" value="PyrdxlP-dep_Trfase"/>
</dbReference>
<keyword evidence="2" id="KW-1185">Reference proteome</keyword>
<keyword evidence="1" id="KW-0808">Transferase</keyword>
<evidence type="ECO:0000313" key="1">
    <source>
        <dbReference type="EMBL" id="MDX8496187.1"/>
    </source>
</evidence>
<reference evidence="1 2" key="1">
    <citation type="submission" date="2023-08" db="EMBL/GenBank/DDBJ databases">
        <title>Implementing the SeqCode for naming new Mesorhizobium species isolated from Vachellia karroo root nodules.</title>
        <authorList>
            <person name="Van Lill M."/>
        </authorList>
    </citation>
    <scope>NUCLEOTIDE SEQUENCE [LARGE SCALE GENOMIC DNA]</scope>
    <source>
        <strain evidence="1 2">VK22B</strain>
    </source>
</reference>
<proteinExistence type="predicted"/>
<dbReference type="EMBL" id="JAVIJC010000054">
    <property type="protein sequence ID" value="MDX8496187.1"/>
    <property type="molecule type" value="Genomic_DNA"/>
</dbReference>
<comment type="caution">
    <text evidence="1">The sequence shown here is derived from an EMBL/GenBank/DDBJ whole genome shotgun (WGS) entry which is preliminary data.</text>
</comment>
<dbReference type="Gene3D" id="3.40.640.10">
    <property type="entry name" value="Type I PLP-dependent aspartate aminotransferase-like (Major domain)"/>
    <property type="match status" value="1"/>
</dbReference>
<feature type="non-terminal residue" evidence="1">
    <location>
        <position position="46"/>
    </location>
</feature>
<keyword evidence="1" id="KW-0032">Aminotransferase</keyword>
<dbReference type="SUPFAM" id="SSF53383">
    <property type="entry name" value="PLP-dependent transferases"/>
    <property type="match status" value="1"/>
</dbReference>
<gene>
    <name evidence="1" type="ORF">RFN29_32180</name>
</gene>
<name>A0ABU4ZA74_9HYPH</name>
<dbReference type="GO" id="GO:0008483">
    <property type="term" value="F:transaminase activity"/>
    <property type="evidence" value="ECO:0007669"/>
    <property type="project" value="UniProtKB-KW"/>
</dbReference>
<protein>
    <submittedName>
        <fullName evidence="1">Serine--glyoxylate aminotransferase</fullName>
    </submittedName>
</protein>
<dbReference type="Proteomes" id="UP001271249">
    <property type="component" value="Unassembled WGS sequence"/>
</dbReference>
<organism evidence="1 2">
    <name type="scientific">Mesorhizobium captivum</name>
    <dbReference type="NCBI Taxonomy" id="3072319"/>
    <lineage>
        <taxon>Bacteria</taxon>
        <taxon>Pseudomonadati</taxon>
        <taxon>Pseudomonadota</taxon>
        <taxon>Alphaproteobacteria</taxon>
        <taxon>Hyphomicrobiales</taxon>
        <taxon>Phyllobacteriaceae</taxon>
        <taxon>Mesorhizobium</taxon>
    </lineage>
</organism>
<dbReference type="InterPro" id="IPR015421">
    <property type="entry name" value="PyrdxlP-dep_Trfase_major"/>
</dbReference>
<accession>A0ABU4ZA74</accession>
<sequence>MAGFTHLFIPGPTNIPEEVRQAMNLPMEDMRAASFPNLTLPLFEDI</sequence>